<feature type="domain" description="DUF1731" evidence="3">
    <location>
        <begin position="250"/>
        <end position="293"/>
    </location>
</feature>
<dbReference type="InterPro" id="IPR013549">
    <property type="entry name" value="DUF1731"/>
</dbReference>
<dbReference type="NCBIfam" id="TIGR01777">
    <property type="entry name" value="yfcH"/>
    <property type="match status" value="1"/>
</dbReference>
<organism evidence="4 5">
    <name type="scientific">Bacillus zhangzhouensis</name>
    <dbReference type="NCBI Taxonomy" id="1178540"/>
    <lineage>
        <taxon>Bacteria</taxon>
        <taxon>Bacillati</taxon>
        <taxon>Bacillota</taxon>
        <taxon>Bacilli</taxon>
        <taxon>Bacillales</taxon>
        <taxon>Bacillaceae</taxon>
        <taxon>Bacillus</taxon>
    </lineage>
</organism>
<sequence>MNIAITGGTGFIGQHVTKVLAAEGHHLYILTRNPKESEQNHLHYVQWLTEGAAPEHELPAIDVWINLAGKSIFTRWTDKAKEGILSSRLQSTQEVRRIIEAQESKPSVLIQASAVGIYGTSKTEDFTEEAPPADTDFLSHTSKLWEAEGQKIEALGIRTVYTRFGVVLGEKGTLPLMTLPYKLFAGGTIGPGSQWVSWVHVEDVAHLIAFAIRHDEVSGPLNVTSPNPVQMKQLGQAIASALHRPHWLKVPAFVIKTALGEMSLLVLEGQRALPKKALLSSYEFLHPELKEAILHSKE</sequence>
<feature type="domain" description="NAD-dependent epimerase/dehydratase" evidence="2">
    <location>
        <begin position="3"/>
        <end position="217"/>
    </location>
</feature>
<comment type="similarity">
    <text evidence="1">Belongs to the NAD(P)-dependent epimerase/dehydratase family. SDR39U1 subfamily.</text>
</comment>
<evidence type="ECO:0000256" key="1">
    <source>
        <dbReference type="ARBA" id="ARBA00009353"/>
    </source>
</evidence>
<comment type="caution">
    <text evidence="4">The sequence shown here is derived from an EMBL/GenBank/DDBJ whole genome shotgun (WGS) entry which is preliminary data.</text>
</comment>
<dbReference type="SUPFAM" id="SSF51735">
    <property type="entry name" value="NAD(P)-binding Rossmann-fold domains"/>
    <property type="match status" value="1"/>
</dbReference>
<dbReference type="AlphaFoldDB" id="A0A081L988"/>
<dbReference type="Gene3D" id="3.40.50.720">
    <property type="entry name" value="NAD(P)-binding Rossmann-like Domain"/>
    <property type="match status" value="1"/>
</dbReference>
<dbReference type="Proteomes" id="UP000028091">
    <property type="component" value="Unassembled WGS sequence"/>
</dbReference>
<gene>
    <name evidence="4" type="ORF">BA70_05525</name>
</gene>
<dbReference type="InterPro" id="IPR010099">
    <property type="entry name" value="SDR39U1"/>
</dbReference>
<evidence type="ECO:0000313" key="5">
    <source>
        <dbReference type="Proteomes" id="UP000028091"/>
    </source>
</evidence>
<proteinExistence type="inferred from homology"/>
<dbReference type="Pfam" id="PF08338">
    <property type="entry name" value="DUF1731"/>
    <property type="match status" value="1"/>
</dbReference>
<dbReference type="InterPro" id="IPR036291">
    <property type="entry name" value="NAD(P)-bd_dom_sf"/>
</dbReference>
<dbReference type="EMBL" id="JOTP01000016">
    <property type="protein sequence ID" value="KEP25814.1"/>
    <property type="molecule type" value="Genomic_DNA"/>
</dbReference>
<dbReference type="Pfam" id="PF01370">
    <property type="entry name" value="Epimerase"/>
    <property type="match status" value="1"/>
</dbReference>
<dbReference type="CDD" id="cd05242">
    <property type="entry name" value="SDR_a8"/>
    <property type="match status" value="1"/>
</dbReference>
<reference evidence="4 5" key="1">
    <citation type="submission" date="2012-09" db="EMBL/GenBank/DDBJ databases">
        <title>Genome Sequence of Bacillus sp. DW5-4.</title>
        <authorList>
            <person name="Lai Q."/>
            <person name="Liu Y."/>
            <person name="Shao Z."/>
        </authorList>
    </citation>
    <scope>NUCLEOTIDE SEQUENCE [LARGE SCALE GENOMIC DNA]</scope>
    <source>
        <strain evidence="4 5">DW5-4</strain>
    </source>
</reference>
<keyword evidence="5" id="KW-1185">Reference proteome</keyword>
<dbReference type="OrthoDB" id="9801773at2"/>
<evidence type="ECO:0000259" key="2">
    <source>
        <dbReference type="Pfam" id="PF01370"/>
    </source>
</evidence>
<dbReference type="PANTHER" id="PTHR11092:SF0">
    <property type="entry name" value="EPIMERASE FAMILY PROTEIN SDR39U1"/>
    <property type="match status" value="1"/>
</dbReference>
<dbReference type="eggNOG" id="COG1090">
    <property type="taxonomic scope" value="Bacteria"/>
</dbReference>
<name>A0A081L988_9BACI</name>
<dbReference type="RefSeq" id="WP_034323075.1">
    <property type="nucleotide sequence ID" value="NZ_JBCMYH010000031.1"/>
</dbReference>
<dbReference type="InterPro" id="IPR001509">
    <property type="entry name" value="Epimerase_deHydtase"/>
</dbReference>
<accession>A0A081L988</accession>
<evidence type="ECO:0000259" key="3">
    <source>
        <dbReference type="Pfam" id="PF08338"/>
    </source>
</evidence>
<evidence type="ECO:0000313" key="4">
    <source>
        <dbReference type="EMBL" id="KEP25814.1"/>
    </source>
</evidence>
<dbReference type="PANTHER" id="PTHR11092">
    <property type="entry name" value="SUGAR NUCLEOTIDE EPIMERASE RELATED"/>
    <property type="match status" value="1"/>
</dbReference>
<protein>
    <submittedName>
        <fullName evidence="4">Multidrug MFS transporter</fullName>
    </submittedName>
</protein>